<feature type="non-terminal residue" evidence="1">
    <location>
        <position position="78"/>
    </location>
</feature>
<gene>
    <name evidence="1" type="ORF">AYBTSS11_LOCUS17380</name>
</gene>
<dbReference type="Proteomes" id="UP001189624">
    <property type="component" value="Chromosome 5"/>
</dbReference>
<evidence type="ECO:0000313" key="2">
    <source>
        <dbReference type="Proteomes" id="UP001189624"/>
    </source>
</evidence>
<dbReference type="EMBL" id="OY731402">
    <property type="protein sequence ID" value="CAJ1957767.1"/>
    <property type="molecule type" value="Genomic_DNA"/>
</dbReference>
<keyword evidence="2" id="KW-1185">Reference proteome</keyword>
<sequence length="78" mass="8656">TAFVTGAAVIAPIVVAPVIAAPATALLSRRCRCRYRNQLVESLRNRIQNEGTMAYYLLLDNRFRVSSGYFGAEFQEST</sequence>
<dbReference type="AlphaFoldDB" id="A0AA86SK38"/>
<organism evidence="1 2">
    <name type="scientific">Sphenostylis stenocarpa</name>
    <dbReference type="NCBI Taxonomy" id="92480"/>
    <lineage>
        <taxon>Eukaryota</taxon>
        <taxon>Viridiplantae</taxon>
        <taxon>Streptophyta</taxon>
        <taxon>Embryophyta</taxon>
        <taxon>Tracheophyta</taxon>
        <taxon>Spermatophyta</taxon>
        <taxon>Magnoliopsida</taxon>
        <taxon>eudicotyledons</taxon>
        <taxon>Gunneridae</taxon>
        <taxon>Pentapetalae</taxon>
        <taxon>rosids</taxon>
        <taxon>fabids</taxon>
        <taxon>Fabales</taxon>
        <taxon>Fabaceae</taxon>
        <taxon>Papilionoideae</taxon>
        <taxon>50 kb inversion clade</taxon>
        <taxon>NPAAA clade</taxon>
        <taxon>indigoferoid/millettioid clade</taxon>
        <taxon>Phaseoleae</taxon>
        <taxon>Sphenostylis</taxon>
    </lineage>
</organism>
<name>A0AA86SK38_9FABA</name>
<proteinExistence type="predicted"/>
<accession>A0AA86SK38</accession>
<protein>
    <submittedName>
        <fullName evidence="1">Uncharacterized protein</fullName>
    </submittedName>
</protein>
<evidence type="ECO:0000313" key="1">
    <source>
        <dbReference type="EMBL" id="CAJ1957767.1"/>
    </source>
</evidence>
<dbReference type="Gramene" id="rna-AYBTSS11_LOCUS17380">
    <property type="protein sequence ID" value="CAJ1957767.1"/>
    <property type="gene ID" value="gene-AYBTSS11_LOCUS17380"/>
</dbReference>
<reference evidence="1" key="1">
    <citation type="submission" date="2023-10" db="EMBL/GenBank/DDBJ databases">
        <authorList>
            <person name="Domelevo Entfellner J.-B."/>
        </authorList>
    </citation>
    <scope>NUCLEOTIDE SEQUENCE</scope>
</reference>
<feature type="non-terminal residue" evidence="1">
    <location>
        <position position="1"/>
    </location>
</feature>